<dbReference type="KEGG" id="samb:SAM23877_1857"/>
<organism evidence="2 3">
    <name type="scientific">Streptomyces ambofaciens (strain ATCC 23877 / 3486 / DSM 40053 / JCM 4204 / NBRC 12836 / NRRL B-2516)</name>
    <dbReference type="NCBI Taxonomy" id="278992"/>
    <lineage>
        <taxon>Bacteria</taxon>
        <taxon>Bacillati</taxon>
        <taxon>Actinomycetota</taxon>
        <taxon>Actinomycetes</taxon>
        <taxon>Kitasatosporales</taxon>
        <taxon>Streptomycetaceae</taxon>
        <taxon>Streptomyces</taxon>
    </lineage>
</organism>
<gene>
    <name evidence="2" type="ORF">SAM23877_1857</name>
</gene>
<reference evidence="3" key="1">
    <citation type="journal article" date="2015" name="J. Biotechnol.">
        <title>Complete genome sequence of Streptomyces ambofaciens ATCC 23877, the spiramycin producer.</title>
        <authorList>
            <person name="Thibessard A."/>
            <person name="Haas D."/>
            <person name="Gerbaud C."/>
            <person name="Aigle B."/>
            <person name="Lautru S."/>
            <person name="Pernodet J.L."/>
            <person name="Leblond P."/>
        </authorList>
    </citation>
    <scope>NUCLEOTIDE SEQUENCE [LARGE SCALE GENOMIC DNA]</scope>
    <source>
        <strain evidence="3">ATCC 23877 / 3486 / DSM 40053 / JCM 4204 / NBRC 12836 / NRRL B-2516</strain>
    </source>
</reference>
<sequence>MLACLNSNSQDSIMSPRRNQLT</sequence>
<proteinExistence type="predicted"/>
<feature type="region of interest" description="Disordered" evidence="1">
    <location>
        <begin position="1"/>
        <end position="22"/>
    </location>
</feature>
<protein>
    <submittedName>
        <fullName evidence="2">Uncharacterized protein</fullName>
    </submittedName>
</protein>
<accession>A0A0K2APQ9</accession>
<dbReference type="AlphaFoldDB" id="A0A0K2APQ9"/>
<evidence type="ECO:0000313" key="2">
    <source>
        <dbReference type="EMBL" id="AKZ54906.1"/>
    </source>
</evidence>
<name>A0A0K2APQ9_STRA7</name>
<dbReference type="EMBL" id="CP012382">
    <property type="protein sequence ID" value="AKZ54906.1"/>
    <property type="molecule type" value="Genomic_DNA"/>
</dbReference>
<evidence type="ECO:0000256" key="1">
    <source>
        <dbReference type="SAM" id="MobiDB-lite"/>
    </source>
</evidence>
<evidence type="ECO:0000313" key="3">
    <source>
        <dbReference type="Proteomes" id="UP000061018"/>
    </source>
</evidence>
<dbReference type="Proteomes" id="UP000061018">
    <property type="component" value="Chromosome"/>
</dbReference>